<keyword evidence="3" id="KW-1185">Reference proteome</keyword>
<dbReference type="Proteomes" id="UP000013827">
    <property type="component" value="Unassembled WGS sequence"/>
</dbReference>
<reference evidence="2" key="2">
    <citation type="submission" date="2024-10" db="UniProtKB">
        <authorList>
            <consortium name="EnsemblProtists"/>
        </authorList>
    </citation>
    <scope>IDENTIFICATION</scope>
</reference>
<sequence>MRLGGGPFTRRGPLGTSAPRLGADGLPACRRGRVRAPPAQLLVRPRVQPAARPPVGRAEHPLLLRHGGPWRSRARAARRRLLAVRQGQLVRVRRAPLPLPRPLRRGRRPFSRPARPALRVCV</sequence>
<protein>
    <submittedName>
        <fullName evidence="2">Uncharacterized protein</fullName>
    </submittedName>
</protein>
<dbReference type="HOGENOM" id="CLU_2032695_0_0_1"/>
<dbReference type="KEGG" id="ehx:EMIHUDRAFT_449799"/>
<accession>A0A0D3K084</accession>
<dbReference type="RefSeq" id="XP_005781598.1">
    <property type="nucleotide sequence ID" value="XM_005781541.1"/>
</dbReference>
<organism evidence="2 3">
    <name type="scientific">Emiliania huxleyi (strain CCMP1516)</name>
    <dbReference type="NCBI Taxonomy" id="280463"/>
    <lineage>
        <taxon>Eukaryota</taxon>
        <taxon>Haptista</taxon>
        <taxon>Haptophyta</taxon>
        <taxon>Prymnesiophyceae</taxon>
        <taxon>Isochrysidales</taxon>
        <taxon>Noelaerhabdaceae</taxon>
        <taxon>Emiliania</taxon>
    </lineage>
</organism>
<proteinExistence type="predicted"/>
<name>A0A0D3K084_EMIH1</name>
<evidence type="ECO:0000313" key="2">
    <source>
        <dbReference type="EnsemblProtists" id="EOD29169"/>
    </source>
</evidence>
<dbReference type="AlphaFoldDB" id="A0A0D3K084"/>
<dbReference type="PaxDb" id="2903-EOD29169"/>
<feature type="region of interest" description="Disordered" evidence="1">
    <location>
        <begin position="1"/>
        <end position="32"/>
    </location>
</feature>
<evidence type="ECO:0000313" key="3">
    <source>
        <dbReference type="Proteomes" id="UP000013827"/>
    </source>
</evidence>
<dbReference type="GeneID" id="19046519"/>
<dbReference type="EnsemblProtists" id="EOD29169">
    <property type="protein sequence ID" value="EOD29169"/>
    <property type="gene ID" value="EMIHUDRAFT_449799"/>
</dbReference>
<reference evidence="3" key="1">
    <citation type="journal article" date="2013" name="Nature">
        <title>Pan genome of the phytoplankton Emiliania underpins its global distribution.</title>
        <authorList>
            <person name="Read B.A."/>
            <person name="Kegel J."/>
            <person name="Klute M.J."/>
            <person name="Kuo A."/>
            <person name="Lefebvre S.C."/>
            <person name="Maumus F."/>
            <person name="Mayer C."/>
            <person name="Miller J."/>
            <person name="Monier A."/>
            <person name="Salamov A."/>
            <person name="Young J."/>
            <person name="Aguilar M."/>
            <person name="Claverie J.M."/>
            <person name="Frickenhaus S."/>
            <person name="Gonzalez K."/>
            <person name="Herman E.K."/>
            <person name="Lin Y.C."/>
            <person name="Napier J."/>
            <person name="Ogata H."/>
            <person name="Sarno A.F."/>
            <person name="Shmutz J."/>
            <person name="Schroeder D."/>
            <person name="de Vargas C."/>
            <person name="Verret F."/>
            <person name="von Dassow P."/>
            <person name="Valentin K."/>
            <person name="Van de Peer Y."/>
            <person name="Wheeler G."/>
            <person name="Dacks J.B."/>
            <person name="Delwiche C.F."/>
            <person name="Dyhrman S.T."/>
            <person name="Glockner G."/>
            <person name="John U."/>
            <person name="Richards T."/>
            <person name="Worden A.Z."/>
            <person name="Zhang X."/>
            <person name="Grigoriev I.V."/>
            <person name="Allen A.E."/>
            <person name="Bidle K."/>
            <person name="Borodovsky M."/>
            <person name="Bowler C."/>
            <person name="Brownlee C."/>
            <person name="Cock J.M."/>
            <person name="Elias M."/>
            <person name="Gladyshev V.N."/>
            <person name="Groth M."/>
            <person name="Guda C."/>
            <person name="Hadaegh A."/>
            <person name="Iglesias-Rodriguez M.D."/>
            <person name="Jenkins J."/>
            <person name="Jones B.M."/>
            <person name="Lawson T."/>
            <person name="Leese F."/>
            <person name="Lindquist E."/>
            <person name="Lobanov A."/>
            <person name="Lomsadze A."/>
            <person name="Malik S.B."/>
            <person name="Marsh M.E."/>
            <person name="Mackinder L."/>
            <person name="Mock T."/>
            <person name="Mueller-Roeber B."/>
            <person name="Pagarete A."/>
            <person name="Parker M."/>
            <person name="Probert I."/>
            <person name="Quesneville H."/>
            <person name="Raines C."/>
            <person name="Rensing S.A."/>
            <person name="Riano-Pachon D.M."/>
            <person name="Richier S."/>
            <person name="Rokitta S."/>
            <person name="Shiraiwa Y."/>
            <person name="Soanes D.M."/>
            <person name="van der Giezen M."/>
            <person name="Wahlund T.M."/>
            <person name="Williams B."/>
            <person name="Wilson W."/>
            <person name="Wolfe G."/>
            <person name="Wurch L.L."/>
        </authorList>
    </citation>
    <scope>NUCLEOTIDE SEQUENCE</scope>
</reference>
<evidence type="ECO:0000256" key="1">
    <source>
        <dbReference type="SAM" id="MobiDB-lite"/>
    </source>
</evidence>